<dbReference type="Gene3D" id="2.60.120.10">
    <property type="entry name" value="Jelly Rolls"/>
    <property type="match status" value="1"/>
</dbReference>
<gene>
    <name evidence="2" type="ORF">EI42_06081</name>
</gene>
<proteinExistence type="predicted"/>
<evidence type="ECO:0000313" key="3">
    <source>
        <dbReference type="Proteomes" id="UP000248806"/>
    </source>
</evidence>
<dbReference type="AlphaFoldDB" id="A0A326TU15"/>
<dbReference type="InterPro" id="IPR013096">
    <property type="entry name" value="Cupin_2"/>
</dbReference>
<protein>
    <submittedName>
        <fullName evidence="2">Cupin domain-containing protein</fullName>
    </submittedName>
</protein>
<comment type="caution">
    <text evidence="2">The sequence shown here is derived from an EMBL/GenBank/DDBJ whole genome shotgun (WGS) entry which is preliminary data.</text>
</comment>
<name>A0A326TU15_THEHA</name>
<reference evidence="2 3" key="1">
    <citation type="submission" date="2018-06" db="EMBL/GenBank/DDBJ databases">
        <title>Genomic Encyclopedia of Archaeal and Bacterial Type Strains, Phase II (KMG-II): from individual species to whole genera.</title>
        <authorList>
            <person name="Goeker M."/>
        </authorList>
    </citation>
    <scope>NUCLEOTIDE SEQUENCE [LARGE SCALE GENOMIC DNA]</scope>
    <source>
        <strain evidence="2 3">ATCC BAA-1881</strain>
    </source>
</reference>
<feature type="domain" description="Cupin type-2" evidence="1">
    <location>
        <begin position="45"/>
        <end position="101"/>
    </location>
</feature>
<keyword evidence="3" id="KW-1185">Reference proteome</keyword>
<dbReference type="Proteomes" id="UP000248806">
    <property type="component" value="Unassembled WGS sequence"/>
</dbReference>
<evidence type="ECO:0000259" key="1">
    <source>
        <dbReference type="Pfam" id="PF07883"/>
    </source>
</evidence>
<accession>A0A326TU15</accession>
<dbReference type="RefSeq" id="WP_211326416.1">
    <property type="nucleotide sequence ID" value="NZ_BIFX01000001.1"/>
</dbReference>
<organism evidence="2 3">
    <name type="scientific">Thermosporothrix hazakensis</name>
    <dbReference type="NCBI Taxonomy" id="644383"/>
    <lineage>
        <taxon>Bacteria</taxon>
        <taxon>Bacillati</taxon>
        <taxon>Chloroflexota</taxon>
        <taxon>Ktedonobacteria</taxon>
        <taxon>Ktedonobacterales</taxon>
        <taxon>Thermosporotrichaceae</taxon>
        <taxon>Thermosporothrix</taxon>
    </lineage>
</organism>
<dbReference type="InterPro" id="IPR014710">
    <property type="entry name" value="RmlC-like_jellyroll"/>
</dbReference>
<evidence type="ECO:0000313" key="2">
    <source>
        <dbReference type="EMBL" id="PZW19385.1"/>
    </source>
</evidence>
<sequence>METIKGVDTGPHVIRWQGAGQPDEKELRKRMRLEGLSPYTWSNGPGEQYAVHSHSYQKVLYCLRGSIRFTLPDLRDQNGRPTHLDLKPGDCLLLPAGLRHSALVGPSGVTCLEAPRYVQK</sequence>
<dbReference type="SUPFAM" id="SSF51182">
    <property type="entry name" value="RmlC-like cupins"/>
    <property type="match status" value="1"/>
</dbReference>
<dbReference type="Pfam" id="PF07883">
    <property type="entry name" value="Cupin_2"/>
    <property type="match status" value="1"/>
</dbReference>
<dbReference type="InterPro" id="IPR011051">
    <property type="entry name" value="RmlC_Cupin_sf"/>
</dbReference>
<dbReference type="EMBL" id="QKUF01000047">
    <property type="protein sequence ID" value="PZW19385.1"/>
    <property type="molecule type" value="Genomic_DNA"/>
</dbReference>